<dbReference type="FunFam" id="1.10.10.10:FF:000005">
    <property type="entry name" value="Two-component system response regulator"/>
    <property type="match status" value="1"/>
</dbReference>
<dbReference type="Gene3D" id="1.10.10.10">
    <property type="entry name" value="Winged helix-like DNA-binding domain superfamily/Winged helix DNA-binding domain"/>
    <property type="match status" value="1"/>
</dbReference>
<dbReference type="InterPro" id="IPR036388">
    <property type="entry name" value="WH-like_DNA-bd_sf"/>
</dbReference>
<evidence type="ECO:0000256" key="4">
    <source>
        <dbReference type="ARBA" id="ARBA00023125"/>
    </source>
</evidence>
<dbReference type="InterPro" id="IPR001789">
    <property type="entry name" value="Sig_transdc_resp-reg_receiver"/>
</dbReference>
<evidence type="ECO:0000313" key="11">
    <source>
        <dbReference type="Proteomes" id="UP000033874"/>
    </source>
</evidence>
<organism evidence="10 11">
    <name type="scientific">Sphingobium chungbukense</name>
    <dbReference type="NCBI Taxonomy" id="56193"/>
    <lineage>
        <taxon>Bacteria</taxon>
        <taxon>Pseudomonadati</taxon>
        <taxon>Pseudomonadota</taxon>
        <taxon>Alphaproteobacteria</taxon>
        <taxon>Sphingomonadales</taxon>
        <taxon>Sphingomonadaceae</taxon>
        <taxon>Sphingobium</taxon>
    </lineage>
</organism>
<evidence type="ECO:0000256" key="1">
    <source>
        <dbReference type="ARBA" id="ARBA00022553"/>
    </source>
</evidence>
<evidence type="ECO:0000259" key="9">
    <source>
        <dbReference type="PROSITE" id="PS51755"/>
    </source>
</evidence>
<feature type="domain" description="OmpR/PhoB-type" evidence="9">
    <location>
        <begin position="127"/>
        <end position="225"/>
    </location>
</feature>
<dbReference type="Pfam" id="PF00486">
    <property type="entry name" value="Trans_reg_C"/>
    <property type="match status" value="1"/>
</dbReference>
<dbReference type="PANTHER" id="PTHR48111:SF1">
    <property type="entry name" value="TWO-COMPONENT RESPONSE REGULATOR ORR33"/>
    <property type="match status" value="1"/>
</dbReference>
<dbReference type="Gene3D" id="6.10.250.690">
    <property type="match status" value="1"/>
</dbReference>
<protein>
    <submittedName>
        <fullName evidence="10">XRE family transcriptional regulator</fullName>
    </submittedName>
</protein>
<evidence type="ECO:0000259" key="8">
    <source>
        <dbReference type="PROSITE" id="PS50110"/>
    </source>
</evidence>
<dbReference type="GO" id="GO:0032993">
    <property type="term" value="C:protein-DNA complex"/>
    <property type="evidence" value="ECO:0007669"/>
    <property type="project" value="TreeGrafter"/>
</dbReference>
<keyword evidence="3" id="KW-0805">Transcription regulation</keyword>
<dbReference type="GO" id="GO:0000976">
    <property type="term" value="F:transcription cis-regulatory region binding"/>
    <property type="evidence" value="ECO:0007669"/>
    <property type="project" value="TreeGrafter"/>
</dbReference>
<dbReference type="SMART" id="SM00862">
    <property type="entry name" value="Trans_reg_C"/>
    <property type="match status" value="1"/>
</dbReference>
<sequence length="225" mass="25329">MHLLIVEDDDALAAQLAEQLHQSGHETTLAQDGRRAIELVGQNRFDLIILDRILPKMDGIAVLKSLREHQILTPIIMMTALGQSRQKVEGLEGGADDYVVKPVDPAELNARIHALMRARGWTGRGSEETLRAGDLLVSPTRHSAWRNGKALNLQKIEFKLLTELVRNAGTTVTRSMLLERVWNYDFEPATNIVEAYIRRLRIKLTEYGDDDPIKTIRGVGYMLRG</sequence>
<feature type="DNA-binding region" description="OmpR/PhoB-type" evidence="7">
    <location>
        <begin position="127"/>
        <end position="225"/>
    </location>
</feature>
<gene>
    <name evidence="10" type="ORF">YP76_11800</name>
</gene>
<dbReference type="GO" id="GO:0005829">
    <property type="term" value="C:cytosol"/>
    <property type="evidence" value="ECO:0007669"/>
    <property type="project" value="TreeGrafter"/>
</dbReference>
<dbReference type="PANTHER" id="PTHR48111">
    <property type="entry name" value="REGULATOR OF RPOS"/>
    <property type="match status" value="1"/>
</dbReference>
<keyword evidence="11" id="KW-1185">Reference proteome</keyword>
<keyword evidence="4 7" id="KW-0238">DNA-binding</keyword>
<name>A0A0M3AU49_9SPHN</name>
<dbReference type="InterPro" id="IPR039420">
    <property type="entry name" value="WalR-like"/>
</dbReference>
<dbReference type="InterPro" id="IPR016032">
    <property type="entry name" value="Sig_transdc_resp-reg_C-effctor"/>
</dbReference>
<feature type="modified residue" description="4-aspartylphosphate" evidence="6">
    <location>
        <position position="51"/>
    </location>
</feature>
<evidence type="ECO:0000256" key="5">
    <source>
        <dbReference type="ARBA" id="ARBA00023163"/>
    </source>
</evidence>
<dbReference type="SUPFAM" id="SSF52172">
    <property type="entry name" value="CheY-like"/>
    <property type="match status" value="1"/>
</dbReference>
<dbReference type="InterPro" id="IPR011006">
    <property type="entry name" value="CheY-like_superfamily"/>
</dbReference>
<reference evidence="10 11" key="1">
    <citation type="submission" date="2015-04" db="EMBL/GenBank/DDBJ databases">
        <title>Genome sequence of aromatic hydrocarbons-degrading Sphingobium chungbukense DJ77.</title>
        <authorList>
            <person name="Kim Y.-C."/>
            <person name="Chae J.-C."/>
        </authorList>
    </citation>
    <scope>NUCLEOTIDE SEQUENCE [LARGE SCALE GENOMIC DNA]</scope>
    <source>
        <strain evidence="10 11">DJ77</strain>
    </source>
</reference>
<dbReference type="Gene3D" id="3.40.50.2300">
    <property type="match status" value="1"/>
</dbReference>
<evidence type="ECO:0000256" key="3">
    <source>
        <dbReference type="ARBA" id="ARBA00023015"/>
    </source>
</evidence>
<dbReference type="PROSITE" id="PS50110">
    <property type="entry name" value="RESPONSE_REGULATORY"/>
    <property type="match status" value="1"/>
</dbReference>
<dbReference type="SUPFAM" id="SSF46894">
    <property type="entry name" value="C-terminal effector domain of the bipartite response regulators"/>
    <property type="match status" value="1"/>
</dbReference>
<dbReference type="GO" id="GO:0000156">
    <property type="term" value="F:phosphorelay response regulator activity"/>
    <property type="evidence" value="ECO:0007669"/>
    <property type="project" value="TreeGrafter"/>
</dbReference>
<dbReference type="CDD" id="cd00383">
    <property type="entry name" value="trans_reg_C"/>
    <property type="match status" value="1"/>
</dbReference>
<evidence type="ECO:0000313" key="10">
    <source>
        <dbReference type="EMBL" id="KKW92079.1"/>
    </source>
</evidence>
<evidence type="ECO:0000256" key="2">
    <source>
        <dbReference type="ARBA" id="ARBA00023012"/>
    </source>
</evidence>
<keyword evidence="1 6" id="KW-0597">Phosphoprotein</keyword>
<dbReference type="EMBL" id="LBIC01000005">
    <property type="protein sequence ID" value="KKW92079.1"/>
    <property type="molecule type" value="Genomic_DNA"/>
</dbReference>
<dbReference type="SMART" id="SM00448">
    <property type="entry name" value="REC"/>
    <property type="match status" value="1"/>
</dbReference>
<comment type="caution">
    <text evidence="10">The sequence shown here is derived from an EMBL/GenBank/DDBJ whole genome shotgun (WGS) entry which is preliminary data.</text>
</comment>
<keyword evidence="2" id="KW-0902">Two-component regulatory system</keyword>
<dbReference type="PATRIC" id="fig|56193.3.peg.2453"/>
<accession>A0A0M3AU49</accession>
<evidence type="ECO:0000256" key="7">
    <source>
        <dbReference type="PROSITE-ProRule" id="PRU01091"/>
    </source>
</evidence>
<dbReference type="PROSITE" id="PS51755">
    <property type="entry name" value="OMPR_PHOB"/>
    <property type="match status" value="1"/>
</dbReference>
<proteinExistence type="predicted"/>
<dbReference type="GO" id="GO:0006355">
    <property type="term" value="P:regulation of DNA-templated transcription"/>
    <property type="evidence" value="ECO:0007669"/>
    <property type="project" value="InterPro"/>
</dbReference>
<feature type="domain" description="Response regulatory" evidence="8">
    <location>
        <begin position="2"/>
        <end position="116"/>
    </location>
</feature>
<dbReference type="Pfam" id="PF00072">
    <property type="entry name" value="Response_reg"/>
    <property type="match status" value="1"/>
</dbReference>
<dbReference type="InterPro" id="IPR001867">
    <property type="entry name" value="OmpR/PhoB-type_DNA-bd"/>
</dbReference>
<dbReference type="STRING" id="56193.YP76_11800"/>
<dbReference type="AlphaFoldDB" id="A0A0M3AU49"/>
<keyword evidence="5" id="KW-0804">Transcription</keyword>
<evidence type="ECO:0000256" key="6">
    <source>
        <dbReference type="PROSITE-ProRule" id="PRU00169"/>
    </source>
</evidence>
<dbReference type="Proteomes" id="UP000033874">
    <property type="component" value="Unassembled WGS sequence"/>
</dbReference>